<evidence type="ECO:0000256" key="1">
    <source>
        <dbReference type="ARBA" id="ARBA00004651"/>
    </source>
</evidence>
<dbReference type="AlphaFoldDB" id="A0A6S6QZE1"/>
<dbReference type="PANTHER" id="PTHR43394:SF1">
    <property type="entry name" value="ATP-BINDING CASSETTE SUB-FAMILY B MEMBER 10, MITOCHONDRIAL"/>
    <property type="match status" value="1"/>
</dbReference>
<evidence type="ECO:0000256" key="2">
    <source>
        <dbReference type="ARBA" id="ARBA00022692"/>
    </source>
</evidence>
<dbReference type="KEGG" id="acel:acsn021_02010"/>
<evidence type="ECO:0000256" key="4">
    <source>
        <dbReference type="ARBA" id="ARBA00022840"/>
    </source>
</evidence>
<sequence>MKMIKNFTEVLRKTIIIAIKSSLSKFLIYISSLLCMAILFVCQANIEQKLFDNALNFIVDGRAKKLIFSFMMFVLIYICTQIMIYLSNGIEEILMFKLQKQLTREICLKVSKINPEYFEDSSFLDRLTKAMNGKDAMITIALCTLSLICYYFPYFVLMSFWLININPILVLMIPIAFIPSIVLYIVQIKVFIDNIDKTAPLKRRLQSYEENMIGKKYIKETRILGCLDYFMDLYTKVLDSLTSKEVSVRKRRHKLNLCLKIVHATGYIIIILITLYLVMNKSISIGSFAAIISSLDILFSNMDEAISRQFGTISEQFGSIYKYNEFMNDKVFCDEYNEEYFINEIQNVTFKYPNTDEPTLKDISLTISQGERIAIVGENGSGKSTLVKLLLGIYKPTEGKIISKIKIENGKSAIFQNYLGYAMSLIDNIVISDSDDKIDMDKLSRVMKQSGVSGIASKLENGFSTLLGKEFGGHELSGGELQKVALARGTYKDSDFIVFDEPTSSIDPIEESRMYDIIESITEYKTALIVTHRMGSVQFADRILVLKNGKIVEEGTHTMLLELNGEYKKLYTTQSKNYDHNYIS</sequence>
<accession>A0A6S6QZE1</accession>
<dbReference type="InterPro" id="IPR017871">
    <property type="entry name" value="ABC_transporter-like_CS"/>
</dbReference>
<dbReference type="SMART" id="SM00382">
    <property type="entry name" value="AAA"/>
    <property type="match status" value="1"/>
</dbReference>
<keyword evidence="8" id="KW-1185">Reference proteome</keyword>
<keyword evidence="5" id="KW-1133">Transmembrane helix</keyword>
<dbReference type="Gene3D" id="3.40.50.300">
    <property type="entry name" value="P-loop containing nucleotide triphosphate hydrolases"/>
    <property type="match status" value="1"/>
</dbReference>
<dbReference type="InterPro" id="IPR011527">
    <property type="entry name" value="ABC1_TM_dom"/>
</dbReference>
<dbReference type="GO" id="GO:0005524">
    <property type="term" value="F:ATP binding"/>
    <property type="evidence" value="ECO:0007669"/>
    <property type="project" value="UniProtKB-KW"/>
</dbReference>
<evidence type="ECO:0000256" key="6">
    <source>
        <dbReference type="ARBA" id="ARBA00023136"/>
    </source>
</evidence>
<comment type="subcellular location">
    <subcellularLocation>
        <location evidence="1">Cell membrane</location>
        <topology evidence="1">Multi-pass membrane protein</topology>
    </subcellularLocation>
</comment>
<dbReference type="SUPFAM" id="SSF90123">
    <property type="entry name" value="ABC transporter transmembrane region"/>
    <property type="match status" value="1"/>
</dbReference>
<keyword evidence="6" id="KW-0472">Membrane</keyword>
<evidence type="ECO:0000313" key="7">
    <source>
        <dbReference type="EMBL" id="BCJ92632.1"/>
    </source>
</evidence>
<keyword evidence="3" id="KW-0547">Nucleotide-binding</keyword>
<dbReference type="InterPro" id="IPR003439">
    <property type="entry name" value="ABC_transporter-like_ATP-bd"/>
</dbReference>
<dbReference type="Pfam" id="PF00005">
    <property type="entry name" value="ABC_tran"/>
    <property type="match status" value="1"/>
</dbReference>
<dbReference type="Proteomes" id="UP000515561">
    <property type="component" value="Chromosome"/>
</dbReference>
<dbReference type="InterPro" id="IPR003593">
    <property type="entry name" value="AAA+_ATPase"/>
</dbReference>
<dbReference type="PROSITE" id="PS00211">
    <property type="entry name" value="ABC_TRANSPORTER_1"/>
    <property type="match status" value="1"/>
</dbReference>
<dbReference type="GO" id="GO:0015421">
    <property type="term" value="F:ABC-type oligopeptide transporter activity"/>
    <property type="evidence" value="ECO:0007669"/>
    <property type="project" value="TreeGrafter"/>
</dbReference>
<name>A0A6S6QZE1_9FIRM</name>
<dbReference type="PANTHER" id="PTHR43394">
    <property type="entry name" value="ATP-DEPENDENT PERMEASE MDL1, MITOCHONDRIAL"/>
    <property type="match status" value="1"/>
</dbReference>
<keyword evidence="4 7" id="KW-0067">ATP-binding</keyword>
<dbReference type="GO" id="GO:0005886">
    <property type="term" value="C:plasma membrane"/>
    <property type="evidence" value="ECO:0007669"/>
    <property type="project" value="UniProtKB-SubCell"/>
</dbReference>
<dbReference type="SUPFAM" id="SSF52540">
    <property type="entry name" value="P-loop containing nucleoside triphosphate hydrolases"/>
    <property type="match status" value="1"/>
</dbReference>
<dbReference type="PROSITE" id="PS50893">
    <property type="entry name" value="ABC_TRANSPORTER_2"/>
    <property type="match status" value="1"/>
</dbReference>
<evidence type="ECO:0000313" key="8">
    <source>
        <dbReference type="Proteomes" id="UP000515561"/>
    </source>
</evidence>
<reference evidence="7 8" key="1">
    <citation type="journal article" date="2016" name="Int. J. Syst. Evol. Microbiol.">
        <title>Descriptions of Anaerotaenia torta gen. nov., sp. nov. and Anaerocolumna cellulosilytica gen. nov., sp. nov. isolated from a methanogenic reactor of cattle waste.</title>
        <authorList>
            <person name="Uek A."/>
            <person name="Ohtaki Y."/>
            <person name="Kaku N."/>
            <person name="Ueki K."/>
        </authorList>
    </citation>
    <scope>NUCLEOTIDE SEQUENCE [LARGE SCALE GENOMIC DNA]</scope>
    <source>
        <strain evidence="7 8">SN021</strain>
    </source>
</reference>
<evidence type="ECO:0000256" key="3">
    <source>
        <dbReference type="ARBA" id="ARBA00022741"/>
    </source>
</evidence>
<dbReference type="RefSeq" id="WP_184093837.1">
    <property type="nucleotide sequence ID" value="NZ_JACHHS010000017.1"/>
</dbReference>
<evidence type="ECO:0000256" key="5">
    <source>
        <dbReference type="ARBA" id="ARBA00022989"/>
    </source>
</evidence>
<dbReference type="PROSITE" id="PS50929">
    <property type="entry name" value="ABC_TM1F"/>
    <property type="match status" value="1"/>
</dbReference>
<dbReference type="InterPro" id="IPR027417">
    <property type="entry name" value="P-loop_NTPase"/>
</dbReference>
<protein>
    <submittedName>
        <fullName evidence="7">ABC transporter ATP-binding protein</fullName>
    </submittedName>
</protein>
<gene>
    <name evidence="7" type="ORF">acsn021_02010</name>
</gene>
<dbReference type="GO" id="GO:0016887">
    <property type="term" value="F:ATP hydrolysis activity"/>
    <property type="evidence" value="ECO:0007669"/>
    <property type="project" value="InterPro"/>
</dbReference>
<dbReference type="InterPro" id="IPR036640">
    <property type="entry name" value="ABC1_TM_sf"/>
</dbReference>
<dbReference type="Gene3D" id="1.20.1560.10">
    <property type="entry name" value="ABC transporter type 1, transmembrane domain"/>
    <property type="match status" value="1"/>
</dbReference>
<keyword evidence="2" id="KW-0812">Transmembrane</keyword>
<dbReference type="EMBL" id="AP023367">
    <property type="protein sequence ID" value="BCJ92632.1"/>
    <property type="molecule type" value="Genomic_DNA"/>
</dbReference>
<organism evidence="7 8">
    <name type="scientific">Anaerocolumna cellulosilytica</name>
    <dbReference type="NCBI Taxonomy" id="433286"/>
    <lineage>
        <taxon>Bacteria</taxon>
        <taxon>Bacillati</taxon>
        <taxon>Bacillota</taxon>
        <taxon>Clostridia</taxon>
        <taxon>Lachnospirales</taxon>
        <taxon>Lachnospiraceae</taxon>
        <taxon>Anaerocolumna</taxon>
    </lineage>
</organism>
<proteinExistence type="predicted"/>
<dbReference type="InterPro" id="IPR039421">
    <property type="entry name" value="Type_1_exporter"/>
</dbReference>